<feature type="transmembrane region" description="Helical" evidence="5">
    <location>
        <begin position="181"/>
        <end position="199"/>
    </location>
</feature>
<gene>
    <name evidence="7" type="ORF">Krac_10200</name>
</gene>
<dbReference type="FunCoup" id="D6TG09">
    <property type="interactions" value="172"/>
</dbReference>
<feature type="transmembrane region" description="Helical" evidence="5">
    <location>
        <begin position="268"/>
        <end position="291"/>
    </location>
</feature>
<dbReference type="InterPro" id="IPR005828">
    <property type="entry name" value="MFS_sugar_transport-like"/>
</dbReference>
<feature type="transmembrane region" description="Helical" evidence="5">
    <location>
        <begin position="356"/>
        <end position="377"/>
    </location>
</feature>
<dbReference type="eggNOG" id="COG0477">
    <property type="taxonomic scope" value="Bacteria"/>
</dbReference>
<evidence type="ECO:0000313" key="8">
    <source>
        <dbReference type="Proteomes" id="UP000004508"/>
    </source>
</evidence>
<accession>D6TG09</accession>
<evidence type="ECO:0000256" key="4">
    <source>
        <dbReference type="ARBA" id="ARBA00023136"/>
    </source>
</evidence>
<dbReference type="Gene3D" id="1.20.1250.20">
    <property type="entry name" value="MFS general substrate transporter like domains"/>
    <property type="match status" value="1"/>
</dbReference>
<dbReference type="SUPFAM" id="SSF103473">
    <property type="entry name" value="MFS general substrate transporter"/>
    <property type="match status" value="1"/>
</dbReference>
<dbReference type="EMBL" id="ADVG01000001">
    <property type="protein sequence ID" value="EFH88711.1"/>
    <property type="molecule type" value="Genomic_DNA"/>
</dbReference>
<keyword evidence="3 5" id="KW-1133">Transmembrane helix</keyword>
<comment type="caution">
    <text evidence="7">The sequence shown here is derived from an EMBL/GenBank/DDBJ whole genome shotgun (WGS) entry which is preliminary data.</text>
</comment>
<organism evidence="7 8">
    <name type="scientific">Ktedonobacter racemifer DSM 44963</name>
    <dbReference type="NCBI Taxonomy" id="485913"/>
    <lineage>
        <taxon>Bacteria</taxon>
        <taxon>Bacillati</taxon>
        <taxon>Chloroflexota</taxon>
        <taxon>Ktedonobacteria</taxon>
        <taxon>Ktedonobacterales</taxon>
        <taxon>Ktedonobacteraceae</taxon>
        <taxon>Ktedonobacter</taxon>
    </lineage>
</organism>
<dbReference type="InParanoid" id="D6TG09"/>
<dbReference type="InterPro" id="IPR036259">
    <property type="entry name" value="MFS_trans_sf"/>
</dbReference>
<proteinExistence type="predicted"/>
<dbReference type="PANTHER" id="PTHR23508">
    <property type="entry name" value="CARBOXYLIC ACID TRANSPORTER PROTEIN HOMOLOG"/>
    <property type="match status" value="1"/>
</dbReference>
<dbReference type="GO" id="GO:0046943">
    <property type="term" value="F:carboxylic acid transmembrane transporter activity"/>
    <property type="evidence" value="ECO:0007669"/>
    <property type="project" value="TreeGrafter"/>
</dbReference>
<reference evidence="7 8" key="1">
    <citation type="journal article" date="2011" name="Stand. Genomic Sci.">
        <title>Non-contiguous finished genome sequence and contextual data of the filamentous soil bacterium Ktedonobacter racemifer type strain (SOSP1-21).</title>
        <authorList>
            <person name="Chang Y.J."/>
            <person name="Land M."/>
            <person name="Hauser L."/>
            <person name="Chertkov O."/>
            <person name="Del Rio T.G."/>
            <person name="Nolan M."/>
            <person name="Copeland A."/>
            <person name="Tice H."/>
            <person name="Cheng J.F."/>
            <person name="Lucas S."/>
            <person name="Han C."/>
            <person name="Goodwin L."/>
            <person name="Pitluck S."/>
            <person name="Ivanova N."/>
            <person name="Ovchinikova G."/>
            <person name="Pati A."/>
            <person name="Chen A."/>
            <person name="Palaniappan K."/>
            <person name="Mavromatis K."/>
            <person name="Liolios K."/>
            <person name="Brettin T."/>
            <person name="Fiebig A."/>
            <person name="Rohde M."/>
            <person name="Abt B."/>
            <person name="Goker M."/>
            <person name="Detter J.C."/>
            <person name="Woyke T."/>
            <person name="Bristow J."/>
            <person name="Eisen J.A."/>
            <person name="Markowitz V."/>
            <person name="Hugenholtz P."/>
            <person name="Kyrpides N.C."/>
            <person name="Klenk H.P."/>
            <person name="Lapidus A."/>
        </authorList>
    </citation>
    <scope>NUCLEOTIDE SEQUENCE [LARGE SCALE GENOMIC DNA]</scope>
    <source>
        <strain evidence="8">DSM 44963</strain>
    </source>
</reference>
<feature type="transmembrane region" description="Helical" evidence="5">
    <location>
        <begin position="303"/>
        <end position="324"/>
    </location>
</feature>
<evidence type="ECO:0000256" key="2">
    <source>
        <dbReference type="ARBA" id="ARBA00022692"/>
    </source>
</evidence>
<dbReference type="CDD" id="cd17316">
    <property type="entry name" value="MFS_SV2_like"/>
    <property type="match status" value="1"/>
</dbReference>
<dbReference type="OrthoDB" id="9787026at2"/>
<dbReference type="InterPro" id="IPR005829">
    <property type="entry name" value="Sugar_transporter_CS"/>
</dbReference>
<dbReference type="RefSeq" id="WP_007904852.1">
    <property type="nucleotide sequence ID" value="NZ_ADVG01000001.1"/>
</dbReference>
<feature type="transmembrane region" description="Helical" evidence="5">
    <location>
        <begin position="26"/>
        <end position="54"/>
    </location>
</feature>
<evidence type="ECO:0000313" key="7">
    <source>
        <dbReference type="EMBL" id="EFH88711.1"/>
    </source>
</evidence>
<feature type="transmembrane region" description="Helical" evidence="5">
    <location>
        <begin position="389"/>
        <end position="413"/>
    </location>
</feature>
<keyword evidence="8" id="KW-1185">Reference proteome</keyword>
<dbReference type="InterPro" id="IPR020846">
    <property type="entry name" value="MFS_dom"/>
</dbReference>
<dbReference type="PROSITE" id="PS00217">
    <property type="entry name" value="SUGAR_TRANSPORT_2"/>
    <property type="match status" value="1"/>
</dbReference>
<protein>
    <submittedName>
        <fullName evidence="7">Major facilitator superfamily MFS_1</fullName>
    </submittedName>
</protein>
<dbReference type="Proteomes" id="UP000004508">
    <property type="component" value="Unassembled WGS sequence"/>
</dbReference>
<sequence>MAVTSAQATIAARMERVPLFSLHRKLVFVMGIGTFFDLFDVALGGLLGAILANLYHLNTFWTAAIIASGFFGMFVGAIALSVVSDYFGRRTLYLIDLLIYSLFSLATAFAPDVTWVIVFRFLAGIGLGATPALTDVYLSEMLPSRVRGRYTAWAYTFGLLGVPIAGLLSKVLVSTTFLMAGWRWLLVAGALGALFVWWMRRGLPESPRWFEIRQKTADAETAVLAIEQAAIRELHLTALPEPAQVVVEPPKRATLAESFRGIYAKRTIMLLIFQFFQTVGFYGFGSLAPIILTAKGFSVVNTLAYTAPIALGYPLGSWLSVPIVERMERKWLIIGTALLMALFGLIFGFATSVLVIIASGFLLTVASQVFSNSYHIYQAEIFPTRMRGTAVGIAYSLSRLSGGILPFVALPLLQTSGPVAVFTACAIILGIVSLDVGLLGPRTTGRTLEEVAH</sequence>
<dbReference type="PANTHER" id="PTHR23508:SF10">
    <property type="entry name" value="CARBOXYLIC ACID TRANSPORTER PROTEIN HOMOLOG"/>
    <property type="match status" value="1"/>
</dbReference>
<keyword evidence="2 5" id="KW-0812">Transmembrane</keyword>
<dbReference type="GO" id="GO:0005886">
    <property type="term" value="C:plasma membrane"/>
    <property type="evidence" value="ECO:0007669"/>
    <property type="project" value="UniProtKB-SubCell"/>
</dbReference>
<keyword evidence="4 5" id="KW-0472">Membrane</keyword>
<comment type="subcellular location">
    <subcellularLocation>
        <location evidence="1">Cell membrane</location>
        <topology evidence="1">Multi-pass membrane protein</topology>
    </subcellularLocation>
</comment>
<feature type="transmembrane region" description="Helical" evidence="5">
    <location>
        <begin position="419"/>
        <end position="439"/>
    </location>
</feature>
<feature type="transmembrane region" description="Helical" evidence="5">
    <location>
        <begin position="92"/>
        <end position="111"/>
    </location>
</feature>
<evidence type="ECO:0000256" key="3">
    <source>
        <dbReference type="ARBA" id="ARBA00022989"/>
    </source>
</evidence>
<evidence type="ECO:0000256" key="1">
    <source>
        <dbReference type="ARBA" id="ARBA00004651"/>
    </source>
</evidence>
<evidence type="ECO:0000259" key="6">
    <source>
        <dbReference type="PROSITE" id="PS50850"/>
    </source>
</evidence>
<name>D6TG09_KTERA</name>
<feature type="transmembrane region" description="Helical" evidence="5">
    <location>
        <begin position="150"/>
        <end position="169"/>
    </location>
</feature>
<feature type="transmembrane region" description="Helical" evidence="5">
    <location>
        <begin position="331"/>
        <end position="350"/>
    </location>
</feature>
<feature type="domain" description="Major facilitator superfamily (MFS) profile" evidence="6">
    <location>
        <begin position="26"/>
        <end position="444"/>
    </location>
</feature>
<dbReference type="Pfam" id="PF00083">
    <property type="entry name" value="Sugar_tr"/>
    <property type="match status" value="1"/>
</dbReference>
<dbReference type="PROSITE" id="PS50850">
    <property type="entry name" value="MFS"/>
    <property type="match status" value="1"/>
</dbReference>
<dbReference type="AlphaFoldDB" id="D6TG09"/>
<evidence type="ECO:0000256" key="5">
    <source>
        <dbReference type="SAM" id="Phobius"/>
    </source>
</evidence>
<dbReference type="STRING" id="485913.Krac_10200"/>
<feature type="transmembrane region" description="Helical" evidence="5">
    <location>
        <begin position="60"/>
        <end position="80"/>
    </location>
</feature>
<feature type="transmembrane region" description="Helical" evidence="5">
    <location>
        <begin position="117"/>
        <end position="138"/>
    </location>
</feature>